<evidence type="ECO:0000313" key="2">
    <source>
        <dbReference type="Proteomes" id="UP000195569"/>
    </source>
</evidence>
<accession>A0A1N7SLY2</accession>
<organism evidence="1 2">
    <name type="scientific">Paraburkholderia piptadeniae</name>
    <dbReference type="NCBI Taxonomy" id="1701573"/>
    <lineage>
        <taxon>Bacteria</taxon>
        <taxon>Pseudomonadati</taxon>
        <taxon>Pseudomonadota</taxon>
        <taxon>Betaproteobacteria</taxon>
        <taxon>Burkholderiales</taxon>
        <taxon>Burkholderiaceae</taxon>
        <taxon>Paraburkholderia</taxon>
    </lineage>
</organism>
<dbReference type="EMBL" id="CYGY02000063">
    <property type="protein sequence ID" value="SIT48380.1"/>
    <property type="molecule type" value="Genomic_DNA"/>
</dbReference>
<proteinExistence type="predicted"/>
<evidence type="ECO:0000313" key="1">
    <source>
        <dbReference type="EMBL" id="SIT48380.1"/>
    </source>
</evidence>
<sequence length="33" mass="3672">MLGEQAALGSYSALRRRLHRYASPEVLLIDEVG</sequence>
<keyword evidence="2" id="KW-1185">Reference proteome</keyword>
<dbReference type="AlphaFoldDB" id="A0A1N7SLY2"/>
<protein>
    <submittedName>
        <fullName evidence="1">Transposase</fullName>
    </submittedName>
</protein>
<reference evidence="1" key="1">
    <citation type="submission" date="2016-12" db="EMBL/GenBank/DDBJ databases">
        <authorList>
            <person name="Moulin L."/>
        </authorList>
    </citation>
    <scope>NUCLEOTIDE SEQUENCE [LARGE SCALE GENOMIC DNA]</scope>
    <source>
        <strain evidence="1">STM 7183</strain>
    </source>
</reference>
<comment type="caution">
    <text evidence="1">The sequence shown here is derived from an EMBL/GenBank/DDBJ whole genome shotgun (WGS) entry which is preliminary data.</text>
</comment>
<dbReference type="Proteomes" id="UP000195569">
    <property type="component" value="Unassembled WGS sequence"/>
</dbReference>
<name>A0A1N7SLY2_9BURK</name>
<gene>
    <name evidence="1" type="ORF">BN2476_630150</name>
</gene>